<name>W7APF4_9LIST</name>
<feature type="transmembrane region" description="Helical" evidence="1">
    <location>
        <begin position="87"/>
        <end position="107"/>
    </location>
</feature>
<sequence length="117" mass="13003">MLTCLASQFFICSTLSGDIAVAYDFVVKVSTLAFLIQYFISPIFQLKLVFSGSTYENSKPIKRIVDGVIAILALGYSLWIMKSGTENLTIFLLSAGLFLMGFLLYPLMKKQTVLPKD</sequence>
<protein>
    <submittedName>
        <fullName evidence="2">Amino acid permease-associated region</fullName>
    </submittedName>
</protein>
<organism evidence="2 3">
    <name type="scientific">Listeria aquatica FSL S10-1188</name>
    <dbReference type="NCBI Taxonomy" id="1265818"/>
    <lineage>
        <taxon>Bacteria</taxon>
        <taxon>Bacillati</taxon>
        <taxon>Bacillota</taxon>
        <taxon>Bacilli</taxon>
        <taxon>Bacillales</taxon>
        <taxon>Listeriaceae</taxon>
        <taxon>Listeria</taxon>
    </lineage>
</organism>
<evidence type="ECO:0000313" key="2">
    <source>
        <dbReference type="EMBL" id="EUJ17054.1"/>
    </source>
</evidence>
<comment type="caution">
    <text evidence="2">The sequence shown here is derived from an EMBL/GenBank/DDBJ whole genome shotgun (WGS) entry which is preliminary data.</text>
</comment>
<dbReference type="AlphaFoldDB" id="W7APF4"/>
<feature type="transmembrane region" description="Helical" evidence="1">
    <location>
        <begin position="32"/>
        <end position="52"/>
    </location>
</feature>
<accession>W7APF4</accession>
<proteinExistence type="predicted"/>
<dbReference type="PATRIC" id="fig|1265818.5.peg.2890"/>
<gene>
    <name evidence="2" type="ORF">MAQA_14310</name>
</gene>
<feature type="transmembrane region" description="Helical" evidence="1">
    <location>
        <begin position="64"/>
        <end position="81"/>
    </location>
</feature>
<dbReference type="EMBL" id="AOCG01000015">
    <property type="protein sequence ID" value="EUJ17054.1"/>
    <property type="molecule type" value="Genomic_DNA"/>
</dbReference>
<dbReference type="Proteomes" id="UP000019246">
    <property type="component" value="Unassembled WGS sequence"/>
</dbReference>
<keyword evidence="1" id="KW-0472">Membrane</keyword>
<keyword evidence="1" id="KW-0812">Transmembrane</keyword>
<keyword evidence="1" id="KW-1133">Transmembrane helix</keyword>
<reference evidence="2 3" key="1">
    <citation type="journal article" date="2014" name="Int. J. Syst. Evol. Microbiol.">
        <title>Listeria floridensis sp. nov., Listeria aquatica sp. nov., Listeria cornellensis sp. nov., Listeria riparia sp. nov. and Listeria grandensis sp. nov., from agricultural and natural environments.</title>
        <authorList>
            <person name="den Bakker H.C."/>
            <person name="Warchocki S."/>
            <person name="Wright E.M."/>
            <person name="Allred A.F."/>
            <person name="Ahlstrom C."/>
            <person name="Manuel C.S."/>
            <person name="Stasiewicz M.J."/>
            <person name="Burrell A."/>
            <person name="Roof S."/>
            <person name="Strawn L."/>
            <person name="Fortes E.D."/>
            <person name="Nightingale K.K."/>
            <person name="Kephart D."/>
            <person name="Wiedmann M."/>
        </authorList>
    </citation>
    <scope>NUCLEOTIDE SEQUENCE [LARGE SCALE GENOMIC DNA]</scope>
    <source>
        <strain evidence="2 3">FSL S10-1188</strain>
    </source>
</reference>
<evidence type="ECO:0000256" key="1">
    <source>
        <dbReference type="SAM" id="Phobius"/>
    </source>
</evidence>
<keyword evidence="3" id="KW-1185">Reference proteome</keyword>
<dbReference type="STRING" id="1265818.MAQA_14310"/>
<evidence type="ECO:0000313" key="3">
    <source>
        <dbReference type="Proteomes" id="UP000019246"/>
    </source>
</evidence>